<dbReference type="InParanoid" id="B4LZ36"/>
<evidence type="ECO:0000313" key="6">
    <source>
        <dbReference type="Proteomes" id="UP000008792"/>
    </source>
</evidence>
<dbReference type="PROSITE" id="PS00233">
    <property type="entry name" value="CHIT_BIND_RR_1"/>
    <property type="match status" value="1"/>
</dbReference>
<dbReference type="STRING" id="7244.B4LZ36"/>
<dbReference type="InterPro" id="IPR000618">
    <property type="entry name" value="Insect_cuticle"/>
</dbReference>
<evidence type="ECO:0000256" key="4">
    <source>
        <dbReference type="SAM" id="SignalP"/>
    </source>
</evidence>
<dbReference type="GO" id="GO:0031012">
    <property type="term" value="C:extracellular matrix"/>
    <property type="evidence" value="ECO:0007669"/>
    <property type="project" value="TreeGrafter"/>
</dbReference>
<dbReference type="GO" id="GO:0005615">
    <property type="term" value="C:extracellular space"/>
    <property type="evidence" value="ECO:0007669"/>
    <property type="project" value="TreeGrafter"/>
</dbReference>
<dbReference type="EMBL" id="CH940650">
    <property type="protein sequence ID" value="EDW67043.1"/>
    <property type="molecule type" value="Genomic_DNA"/>
</dbReference>
<feature type="chain" id="PRO_5002813429" evidence="4">
    <location>
        <begin position="18"/>
        <end position="233"/>
    </location>
</feature>
<dbReference type="PRINTS" id="PR00947">
    <property type="entry name" value="CUTICLE"/>
</dbReference>
<evidence type="ECO:0000256" key="3">
    <source>
        <dbReference type="PROSITE-ProRule" id="PRU00497"/>
    </source>
</evidence>
<dbReference type="FunCoup" id="B4LZ36">
    <property type="interactions" value="66"/>
</dbReference>
<keyword evidence="4" id="KW-0732">Signal</keyword>
<feature type="signal peptide" evidence="4">
    <location>
        <begin position="1"/>
        <end position="17"/>
    </location>
</feature>
<dbReference type="PROSITE" id="PS51155">
    <property type="entry name" value="CHIT_BIND_RR_2"/>
    <property type="match status" value="1"/>
</dbReference>
<name>B4LZ36_DROVI</name>
<dbReference type="Proteomes" id="UP000008792">
    <property type="component" value="Unassembled WGS sequence"/>
</dbReference>
<dbReference type="GO" id="GO:0042302">
    <property type="term" value="F:structural constituent of cuticle"/>
    <property type="evidence" value="ECO:0007669"/>
    <property type="project" value="UniProtKB-UniRule"/>
</dbReference>
<keyword evidence="2" id="KW-0677">Repeat</keyword>
<gene>
    <name evidence="5" type="primary">Dvir\GJ23938</name>
    <name evidence="5" type="ORF">Dvir_GJ23938</name>
</gene>
<dbReference type="AlphaFoldDB" id="B4LZ36"/>
<keyword evidence="6" id="KW-1185">Reference proteome</keyword>
<evidence type="ECO:0000256" key="1">
    <source>
        <dbReference type="ARBA" id="ARBA00022460"/>
    </source>
</evidence>
<keyword evidence="1 3" id="KW-0193">Cuticle</keyword>
<sequence length="233" mass="24355">MAFKFVFALAFVAVASAGYVPEAYHAAAPVATYGAPVAVAQKVVVKSNEEYDPHPQYRFSYGVDDKLTGDSKGQVEERDGDVVRGEYSLVDADGYKRTVQYTADPVHGFNAVVNREPLVKTVAAAPVAHYAAPAVAHYAAPAVVKTVAPVAHYAAPAPVAHYAAPAVVKTVAPAYSTYAAPAQVAHYAAPAQVAHYAAPAQVAHYAAPAQVAHYAAPAAHYATYSAPAVAYHH</sequence>
<dbReference type="KEGG" id="dvi:6631284"/>
<dbReference type="Pfam" id="PF00379">
    <property type="entry name" value="Chitin_bind_4"/>
    <property type="match status" value="1"/>
</dbReference>
<dbReference type="InterPro" id="IPR051217">
    <property type="entry name" value="Insect_Cuticle_Struc_Prot"/>
</dbReference>
<organism evidence="5 6">
    <name type="scientific">Drosophila virilis</name>
    <name type="common">Fruit fly</name>
    <dbReference type="NCBI Taxonomy" id="7244"/>
    <lineage>
        <taxon>Eukaryota</taxon>
        <taxon>Metazoa</taxon>
        <taxon>Ecdysozoa</taxon>
        <taxon>Arthropoda</taxon>
        <taxon>Hexapoda</taxon>
        <taxon>Insecta</taxon>
        <taxon>Pterygota</taxon>
        <taxon>Neoptera</taxon>
        <taxon>Endopterygota</taxon>
        <taxon>Diptera</taxon>
        <taxon>Brachycera</taxon>
        <taxon>Muscomorpha</taxon>
        <taxon>Ephydroidea</taxon>
        <taxon>Drosophilidae</taxon>
        <taxon>Drosophila</taxon>
    </lineage>
</organism>
<dbReference type="OMA" id="YSAPAYX"/>
<dbReference type="InterPro" id="IPR031311">
    <property type="entry name" value="CHIT_BIND_RR_consensus"/>
</dbReference>
<accession>B4LZ36</accession>
<dbReference type="eggNOG" id="ENOG502S21C">
    <property type="taxonomic scope" value="Eukaryota"/>
</dbReference>
<dbReference type="PANTHER" id="PTHR12236:SF94">
    <property type="entry name" value="CCP84AA-RELATED"/>
    <property type="match status" value="1"/>
</dbReference>
<evidence type="ECO:0000313" key="5">
    <source>
        <dbReference type="EMBL" id="EDW67043.1"/>
    </source>
</evidence>
<dbReference type="PhylomeDB" id="B4LZ36"/>
<reference evidence="5 6" key="1">
    <citation type="journal article" date="2007" name="Nature">
        <title>Evolution of genes and genomes on the Drosophila phylogeny.</title>
        <authorList>
            <consortium name="Drosophila 12 Genomes Consortium"/>
            <person name="Clark A.G."/>
            <person name="Eisen M.B."/>
            <person name="Smith D.R."/>
            <person name="Bergman C.M."/>
            <person name="Oliver B."/>
            <person name="Markow T.A."/>
            <person name="Kaufman T.C."/>
            <person name="Kellis M."/>
            <person name="Gelbart W."/>
            <person name="Iyer V.N."/>
            <person name="Pollard D.A."/>
            <person name="Sackton T.B."/>
            <person name="Larracuente A.M."/>
            <person name="Singh N.D."/>
            <person name="Abad J.P."/>
            <person name="Abt D.N."/>
            <person name="Adryan B."/>
            <person name="Aguade M."/>
            <person name="Akashi H."/>
            <person name="Anderson W.W."/>
            <person name="Aquadro C.F."/>
            <person name="Ardell D.H."/>
            <person name="Arguello R."/>
            <person name="Artieri C.G."/>
            <person name="Barbash D.A."/>
            <person name="Barker D."/>
            <person name="Barsanti P."/>
            <person name="Batterham P."/>
            <person name="Batzoglou S."/>
            <person name="Begun D."/>
            <person name="Bhutkar A."/>
            <person name="Blanco E."/>
            <person name="Bosak S.A."/>
            <person name="Bradley R.K."/>
            <person name="Brand A.D."/>
            <person name="Brent M.R."/>
            <person name="Brooks A.N."/>
            <person name="Brown R.H."/>
            <person name="Butlin R.K."/>
            <person name="Caggese C."/>
            <person name="Calvi B.R."/>
            <person name="Bernardo de Carvalho A."/>
            <person name="Caspi A."/>
            <person name="Castrezana S."/>
            <person name="Celniker S.E."/>
            <person name="Chang J.L."/>
            <person name="Chapple C."/>
            <person name="Chatterji S."/>
            <person name="Chinwalla A."/>
            <person name="Civetta A."/>
            <person name="Clifton S.W."/>
            <person name="Comeron J.M."/>
            <person name="Costello J.C."/>
            <person name="Coyne J.A."/>
            <person name="Daub J."/>
            <person name="David R.G."/>
            <person name="Delcher A.L."/>
            <person name="Delehaunty K."/>
            <person name="Do C.B."/>
            <person name="Ebling H."/>
            <person name="Edwards K."/>
            <person name="Eickbush T."/>
            <person name="Evans J.D."/>
            <person name="Filipski A."/>
            <person name="Findeiss S."/>
            <person name="Freyhult E."/>
            <person name="Fulton L."/>
            <person name="Fulton R."/>
            <person name="Garcia A.C."/>
            <person name="Gardiner A."/>
            <person name="Garfield D.A."/>
            <person name="Garvin B.E."/>
            <person name="Gibson G."/>
            <person name="Gilbert D."/>
            <person name="Gnerre S."/>
            <person name="Godfrey J."/>
            <person name="Good R."/>
            <person name="Gotea V."/>
            <person name="Gravely B."/>
            <person name="Greenberg A.J."/>
            <person name="Griffiths-Jones S."/>
            <person name="Gross S."/>
            <person name="Guigo R."/>
            <person name="Gustafson E.A."/>
            <person name="Haerty W."/>
            <person name="Hahn M.W."/>
            <person name="Halligan D.L."/>
            <person name="Halpern A.L."/>
            <person name="Halter G.M."/>
            <person name="Han M.V."/>
            <person name="Heger A."/>
            <person name="Hillier L."/>
            <person name="Hinrichs A.S."/>
            <person name="Holmes I."/>
            <person name="Hoskins R.A."/>
            <person name="Hubisz M.J."/>
            <person name="Hultmark D."/>
            <person name="Huntley M.A."/>
            <person name="Jaffe D.B."/>
            <person name="Jagadeeshan S."/>
            <person name="Jeck W.R."/>
            <person name="Johnson J."/>
            <person name="Jones C.D."/>
            <person name="Jordan W.C."/>
            <person name="Karpen G.H."/>
            <person name="Kataoka E."/>
            <person name="Keightley P.D."/>
            <person name="Kheradpour P."/>
            <person name="Kirkness E.F."/>
            <person name="Koerich L.B."/>
            <person name="Kristiansen K."/>
            <person name="Kudrna D."/>
            <person name="Kulathinal R.J."/>
            <person name="Kumar S."/>
            <person name="Kwok R."/>
            <person name="Lander E."/>
            <person name="Langley C.H."/>
            <person name="Lapoint R."/>
            <person name="Lazzaro B.P."/>
            <person name="Lee S.J."/>
            <person name="Levesque L."/>
            <person name="Li R."/>
            <person name="Lin C.F."/>
            <person name="Lin M.F."/>
            <person name="Lindblad-Toh K."/>
            <person name="Llopart A."/>
            <person name="Long M."/>
            <person name="Low L."/>
            <person name="Lozovsky E."/>
            <person name="Lu J."/>
            <person name="Luo M."/>
            <person name="Machado C.A."/>
            <person name="Makalowski W."/>
            <person name="Marzo M."/>
            <person name="Matsuda M."/>
            <person name="Matzkin L."/>
            <person name="McAllister B."/>
            <person name="McBride C.S."/>
            <person name="McKernan B."/>
            <person name="McKernan K."/>
            <person name="Mendez-Lago M."/>
            <person name="Minx P."/>
            <person name="Mollenhauer M.U."/>
            <person name="Montooth K."/>
            <person name="Mount S.M."/>
            <person name="Mu X."/>
            <person name="Myers E."/>
            <person name="Negre B."/>
            <person name="Newfeld S."/>
            <person name="Nielsen R."/>
            <person name="Noor M.A."/>
            <person name="O'Grady P."/>
            <person name="Pachter L."/>
            <person name="Papaceit M."/>
            <person name="Parisi M.J."/>
            <person name="Parisi M."/>
            <person name="Parts L."/>
            <person name="Pedersen J.S."/>
            <person name="Pesole G."/>
            <person name="Phillippy A.M."/>
            <person name="Ponting C.P."/>
            <person name="Pop M."/>
            <person name="Porcelli D."/>
            <person name="Powell J.R."/>
            <person name="Prohaska S."/>
            <person name="Pruitt K."/>
            <person name="Puig M."/>
            <person name="Quesneville H."/>
            <person name="Ram K.R."/>
            <person name="Rand D."/>
            <person name="Rasmussen M.D."/>
            <person name="Reed L.K."/>
            <person name="Reenan R."/>
            <person name="Reily A."/>
            <person name="Remington K.A."/>
            <person name="Rieger T.T."/>
            <person name="Ritchie M.G."/>
            <person name="Robin C."/>
            <person name="Rogers Y.H."/>
            <person name="Rohde C."/>
            <person name="Rozas J."/>
            <person name="Rubenfield M.J."/>
            <person name="Ruiz A."/>
            <person name="Russo S."/>
            <person name="Salzberg S.L."/>
            <person name="Sanchez-Gracia A."/>
            <person name="Saranga D.J."/>
            <person name="Sato H."/>
            <person name="Schaeffer S.W."/>
            <person name="Schatz M.C."/>
            <person name="Schlenke T."/>
            <person name="Schwartz R."/>
            <person name="Segarra C."/>
            <person name="Singh R.S."/>
            <person name="Sirot L."/>
            <person name="Sirota M."/>
            <person name="Sisneros N.B."/>
            <person name="Smith C.D."/>
            <person name="Smith T.F."/>
            <person name="Spieth J."/>
            <person name="Stage D.E."/>
            <person name="Stark A."/>
            <person name="Stephan W."/>
            <person name="Strausberg R.L."/>
            <person name="Strempel S."/>
            <person name="Sturgill D."/>
            <person name="Sutton G."/>
            <person name="Sutton G.G."/>
            <person name="Tao W."/>
            <person name="Teichmann S."/>
            <person name="Tobari Y.N."/>
            <person name="Tomimura Y."/>
            <person name="Tsolas J.M."/>
            <person name="Valente V.L."/>
            <person name="Venter E."/>
            <person name="Venter J.C."/>
            <person name="Vicario S."/>
            <person name="Vieira F.G."/>
            <person name="Vilella A.J."/>
            <person name="Villasante A."/>
            <person name="Walenz B."/>
            <person name="Wang J."/>
            <person name="Wasserman M."/>
            <person name="Watts T."/>
            <person name="Wilson D."/>
            <person name="Wilson R.K."/>
            <person name="Wing R.A."/>
            <person name="Wolfner M.F."/>
            <person name="Wong A."/>
            <person name="Wong G.K."/>
            <person name="Wu C.I."/>
            <person name="Wu G."/>
            <person name="Yamamoto D."/>
            <person name="Yang H.P."/>
            <person name="Yang S.P."/>
            <person name="Yorke J.A."/>
            <person name="Yoshida K."/>
            <person name="Zdobnov E."/>
            <person name="Zhang P."/>
            <person name="Zhang Y."/>
            <person name="Zimin A.V."/>
            <person name="Baldwin J."/>
            <person name="Abdouelleil A."/>
            <person name="Abdulkadir J."/>
            <person name="Abebe A."/>
            <person name="Abera B."/>
            <person name="Abreu J."/>
            <person name="Acer S.C."/>
            <person name="Aftuck L."/>
            <person name="Alexander A."/>
            <person name="An P."/>
            <person name="Anderson E."/>
            <person name="Anderson S."/>
            <person name="Arachi H."/>
            <person name="Azer M."/>
            <person name="Bachantsang P."/>
            <person name="Barry A."/>
            <person name="Bayul T."/>
            <person name="Berlin A."/>
            <person name="Bessette D."/>
            <person name="Bloom T."/>
            <person name="Blye J."/>
            <person name="Boguslavskiy L."/>
            <person name="Bonnet C."/>
            <person name="Boukhgalter B."/>
            <person name="Bourzgui I."/>
            <person name="Brown A."/>
            <person name="Cahill P."/>
            <person name="Channer S."/>
            <person name="Cheshatsang Y."/>
            <person name="Chuda L."/>
            <person name="Citroen M."/>
            <person name="Collymore A."/>
            <person name="Cooke P."/>
            <person name="Costello M."/>
            <person name="D'Aco K."/>
            <person name="Daza R."/>
            <person name="De Haan G."/>
            <person name="DeGray S."/>
            <person name="DeMaso C."/>
            <person name="Dhargay N."/>
            <person name="Dooley K."/>
            <person name="Dooley E."/>
            <person name="Doricent M."/>
            <person name="Dorje P."/>
            <person name="Dorjee K."/>
            <person name="Dupes A."/>
            <person name="Elong R."/>
            <person name="Falk J."/>
            <person name="Farina A."/>
            <person name="Faro S."/>
            <person name="Ferguson D."/>
            <person name="Fisher S."/>
            <person name="Foley C.D."/>
            <person name="Franke A."/>
            <person name="Friedrich D."/>
            <person name="Gadbois L."/>
            <person name="Gearin G."/>
            <person name="Gearin C.R."/>
            <person name="Giannoukos G."/>
            <person name="Goode T."/>
            <person name="Graham J."/>
            <person name="Grandbois E."/>
            <person name="Grewal S."/>
            <person name="Gyaltsen K."/>
            <person name="Hafez N."/>
            <person name="Hagos B."/>
            <person name="Hall J."/>
            <person name="Henson C."/>
            <person name="Hollinger A."/>
            <person name="Honan T."/>
            <person name="Huard M.D."/>
            <person name="Hughes L."/>
            <person name="Hurhula B."/>
            <person name="Husby M.E."/>
            <person name="Kamat A."/>
            <person name="Kanga B."/>
            <person name="Kashin S."/>
            <person name="Khazanovich D."/>
            <person name="Kisner P."/>
            <person name="Lance K."/>
            <person name="Lara M."/>
            <person name="Lee W."/>
            <person name="Lennon N."/>
            <person name="Letendre F."/>
            <person name="LeVine R."/>
            <person name="Lipovsky A."/>
            <person name="Liu X."/>
            <person name="Liu J."/>
            <person name="Liu S."/>
            <person name="Lokyitsang T."/>
            <person name="Lokyitsang Y."/>
            <person name="Lubonja R."/>
            <person name="Lui A."/>
            <person name="MacDonald P."/>
            <person name="Magnisalis V."/>
            <person name="Maru K."/>
            <person name="Matthews C."/>
            <person name="McCusker W."/>
            <person name="McDonough S."/>
            <person name="Mehta T."/>
            <person name="Meldrim J."/>
            <person name="Meneus L."/>
            <person name="Mihai O."/>
            <person name="Mihalev A."/>
            <person name="Mihova T."/>
            <person name="Mittelman R."/>
            <person name="Mlenga V."/>
            <person name="Montmayeur A."/>
            <person name="Mulrain L."/>
            <person name="Navidi A."/>
            <person name="Naylor J."/>
            <person name="Negash T."/>
            <person name="Nguyen T."/>
            <person name="Nguyen N."/>
            <person name="Nicol R."/>
            <person name="Norbu C."/>
            <person name="Norbu N."/>
            <person name="Novod N."/>
            <person name="O'Neill B."/>
            <person name="Osman S."/>
            <person name="Markiewicz E."/>
            <person name="Oyono O.L."/>
            <person name="Patti C."/>
            <person name="Phunkhang P."/>
            <person name="Pierre F."/>
            <person name="Priest M."/>
            <person name="Raghuraman S."/>
            <person name="Rege F."/>
            <person name="Reyes R."/>
            <person name="Rise C."/>
            <person name="Rogov P."/>
            <person name="Ross K."/>
            <person name="Ryan E."/>
            <person name="Settipalli S."/>
            <person name="Shea T."/>
            <person name="Sherpa N."/>
            <person name="Shi L."/>
            <person name="Shih D."/>
            <person name="Sparrow T."/>
            <person name="Spaulding J."/>
            <person name="Stalker J."/>
            <person name="Stange-Thomann N."/>
            <person name="Stavropoulos S."/>
            <person name="Stone C."/>
            <person name="Strader C."/>
            <person name="Tesfaye S."/>
            <person name="Thomson T."/>
            <person name="Thoulutsang Y."/>
            <person name="Thoulutsang D."/>
            <person name="Topham K."/>
            <person name="Topping I."/>
            <person name="Tsamla T."/>
            <person name="Vassiliev H."/>
            <person name="Vo A."/>
            <person name="Wangchuk T."/>
            <person name="Wangdi T."/>
            <person name="Weiand M."/>
            <person name="Wilkinson J."/>
            <person name="Wilson A."/>
            <person name="Yadav S."/>
            <person name="Young G."/>
            <person name="Yu Q."/>
            <person name="Zembek L."/>
            <person name="Zhong D."/>
            <person name="Zimmer A."/>
            <person name="Zwirko Z."/>
            <person name="Jaffe D.B."/>
            <person name="Alvarez P."/>
            <person name="Brockman W."/>
            <person name="Butler J."/>
            <person name="Chin C."/>
            <person name="Gnerre S."/>
            <person name="Grabherr M."/>
            <person name="Kleber M."/>
            <person name="Mauceli E."/>
            <person name="MacCallum I."/>
        </authorList>
    </citation>
    <scope>NUCLEOTIDE SEQUENCE [LARGE SCALE GENOMIC DNA]</scope>
    <source>
        <strain evidence="6">Tucson 15010-1051.87</strain>
    </source>
</reference>
<protein>
    <submittedName>
        <fullName evidence="5">Uncharacterized protein</fullName>
    </submittedName>
</protein>
<evidence type="ECO:0000256" key="2">
    <source>
        <dbReference type="ARBA" id="ARBA00022737"/>
    </source>
</evidence>
<proteinExistence type="predicted"/>
<dbReference type="PANTHER" id="PTHR12236">
    <property type="entry name" value="STRUCTURAL CONTITUENT OF CUTICLE"/>
    <property type="match status" value="1"/>
</dbReference>
<dbReference type="HOGENOM" id="CLU_075165_1_0_1"/>
<dbReference type="OrthoDB" id="7789829at2759"/>